<evidence type="ECO:0000256" key="1">
    <source>
        <dbReference type="SAM" id="Phobius"/>
    </source>
</evidence>
<keyword evidence="3" id="KW-1185">Reference proteome</keyword>
<organism evidence="2 3">
    <name type="scientific">Puccinia sorghi</name>
    <dbReference type="NCBI Taxonomy" id="27349"/>
    <lineage>
        <taxon>Eukaryota</taxon>
        <taxon>Fungi</taxon>
        <taxon>Dikarya</taxon>
        <taxon>Basidiomycota</taxon>
        <taxon>Pucciniomycotina</taxon>
        <taxon>Pucciniomycetes</taxon>
        <taxon>Pucciniales</taxon>
        <taxon>Pucciniaceae</taxon>
        <taxon>Puccinia</taxon>
    </lineage>
</organism>
<protein>
    <submittedName>
        <fullName evidence="2">Uncharacterized protein</fullName>
    </submittedName>
</protein>
<accession>A0A0L6U603</accession>
<proteinExistence type="predicted"/>
<reference evidence="2 3" key="1">
    <citation type="submission" date="2015-08" db="EMBL/GenBank/DDBJ databases">
        <title>Next Generation Sequencing and Analysis of the Genome of Puccinia sorghi L Schw, the Causal Agent of Maize Common Rust.</title>
        <authorList>
            <person name="Rochi L."/>
            <person name="Burguener G."/>
            <person name="Darino M."/>
            <person name="Turjanski A."/>
            <person name="Kreff E."/>
            <person name="Dieguez M.J."/>
            <person name="Sacco F."/>
        </authorList>
    </citation>
    <scope>NUCLEOTIDE SEQUENCE [LARGE SCALE GENOMIC DNA]</scope>
    <source>
        <strain evidence="2 3">RO10H11247</strain>
    </source>
</reference>
<keyword evidence="1" id="KW-1133">Transmembrane helix</keyword>
<feature type="transmembrane region" description="Helical" evidence="1">
    <location>
        <begin position="340"/>
        <end position="373"/>
    </location>
</feature>
<gene>
    <name evidence="2" type="ORF">VP01_969g2</name>
</gene>
<keyword evidence="1" id="KW-0812">Transmembrane</keyword>
<sequence length="579" mass="65242">MQCLSTPLCFKSQHLYEYVWNSSISSYYLFACVIVLTPQKSSSPWCSVNLWFHCKGLAPIVSYSEYSALNDDIYVQLSPTFPPKTCAPLLLPTTGISPALLHPAVVNFHLLRHHPNLVSPACASKLKPLTVQNPESLLAELPNPVLPPAALSGRLSSARSSDACLSPQNTPYPNNTNPPFPICPLTKALKILSLFYFGPPQFSGPKGKLVSCFQLPDTPKQNGELCTLPKREPNQEKTLKRRVLSWGGGQLFESLEWFFFLTDELELTPLFICDVFFCLVQTQNHLSVFFSWSQTILLLVLPLLFPHLLEPIWGSLISFLPPLNLLHPCQSTTSINCWGYFYSLSIILQAVYINLNHFLCIEFLFFLFVSYFYSYIPSKQYYLTSFKIYMHQLHLSQRTLVSSPPQKNSLNSVLAHLGDFSIYSTQSFFNYRAHPKDLNFGLRCDSPFLALQPTGCCKWPGLCQGKGMASAREKGMASSWEKGMASARGNILPLLEERSFVRYSKGQAFSRAVWNFTVQAFSRAEARPFLSTSVSVTSISTHNSCASLDIPLLKNNLYKYHCCFNVFQSQFSLSNFIQT</sequence>
<evidence type="ECO:0000313" key="2">
    <source>
        <dbReference type="EMBL" id="KNZ43936.1"/>
    </source>
</evidence>
<keyword evidence="1" id="KW-0472">Membrane</keyword>
<dbReference type="Proteomes" id="UP000037035">
    <property type="component" value="Unassembled WGS sequence"/>
</dbReference>
<dbReference type="VEuPathDB" id="FungiDB:VP01_969g2"/>
<dbReference type="EMBL" id="LAVV01015380">
    <property type="protein sequence ID" value="KNZ43936.1"/>
    <property type="molecule type" value="Genomic_DNA"/>
</dbReference>
<evidence type="ECO:0000313" key="3">
    <source>
        <dbReference type="Proteomes" id="UP000037035"/>
    </source>
</evidence>
<comment type="caution">
    <text evidence="2">The sequence shown here is derived from an EMBL/GenBank/DDBJ whole genome shotgun (WGS) entry which is preliminary data.</text>
</comment>
<name>A0A0L6U603_9BASI</name>
<dbReference type="AlphaFoldDB" id="A0A0L6U603"/>